<keyword evidence="4 5" id="KW-0720">Serine protease</keyword>
<evidence type="ECO:0000256" key="1">
    <source>
        <dbReference type="ARBA" id="ARBA00011073"/>
    </source>
</evidence>
<dbReference type="CDD" id="cd04842">
    <property type="entry name" value="Peptidases_S8_Kp43_protease"/>
    <property type="match status" value="1"/>
</dbReference>
<dbReference type="PANTHER" id="PTHR43399:SF4">
    <property type="entry name" value="CELL WALL-ASSOCIATED PROTEASE"/>
    <property type="match status" value="1"/>
</dbReference>
<dbReference type="NCBIfam" id="TIGR04183">
    <property type="entry name" value="Por_Secre_tail"/>
    <property type="match status" value="1"/>
</dbReference>
<keyword evidence="2 5" id="KW-0645">Protease</keyword>
<dbReference type="InterPro" id="IPR026444">
    <property type="entry name" value="Secre_tail"/>
</dbReference>
<dbReference type="InterPro" id="IPR013783">
    <property type="entry name" value="Ig-like_fold"/>
</dbReference>
<dbReference type="Gene3D" id="2.60.40.4070">
    <property type="match status" value="1"/>
</dbReference>
<evidence type="ECO:0000259" key="7">
    <source>
        <dbReference type="Pfam" id="PF00082"/>
    </source>
</evidence>
<comment type="similarity">
    <text evidence="1 5">Belongs to the peptidase S8 family.</text>
</comment>
<dbReference type="InterPro" id="IPR025965">
    <property type="entry name" value="FlgD/Vpr_Ig-like"/>
</dbReference>
<dbReference type="GO" id="GO:0004252">
    <property type="term" value="F:serine-type endopeptidase activity"/>
    <property type="evidence" value="ECO:0007669"/>
    <property type="project" value="UniProtKB-UniRule"/>
</dbReference>
<dbReference type="Gene3D" id="2.60.40.10">
    <property type="entry name" value="Immunoglobulins"/>
    <property type="match status" value="1"/>
</dbReference>
<accession>A0A1F5R318</accession>
<dbReference type="PANTHER" id="PTHR43399">
    <property type="entry name" value="SUBTILISIN-RELATED"/>
    <property type="match status" value="1"/>
</dbReference>
<name>A0A1F5R318_9BACT</name>
<evidence type="ECO:0000256" key="4">
    <source>
        <dbReference type="ARBA" id="ARBA00022825"/>
    </source>
</evidence>
<gene>
    <name evidence="9" type="ORF">A2024_01105</name>
</gene>
<dbReference type="Gene3D" id="3.40.50.200">
    <property type="entry name" value="Peptidase S8/S53 domain"/>
    <property type="match status" value="1"/>
</dbReference>
<dbReference type="InterPro" id="IPR008979">
    <property type="entry name" value="Galactose-bd-like_sf"/>
</dbReference>
<dbReference type="PROSITE" id="PS51892">
    <property type="entry name" value="SUBTILASE"/>
    <property type="match status" value="1"/>
</dbReference>
<keyword evidence="6" id="KW-0732">Signal</keyword>
<keyword evidence="3 5" id="KW-0378">Hydrolase</keyword>
<evidence type="ECO:0000313" key="9">
    <source>
        <dbReference type="EMBL" id="OGF08855.1"/>
    </source>
</evidence>
<evidence type="ECO:0000256" key="2">
    <source>
        <dbReference type="ARBA" id="ARBA00022670"/>
    </source>
</evidence>
<feature type="domain" description="Peptidase S8/S53" evidence="7">
    <location>
        <begin position="258"/>
        <end position="600"/>
    </location>
</feature>
<sequence length="953" mass="103083">MHKKTFLVLSVLLVAASLTLASDPSVLKFKIGHFSTANGMPSYAKLGLERAPKSTEADWYIVQFTGPVEDAWRSEVSRVGGKIHSDYIPNYGQIVKMNGEVRSKIEKLPFVQFVGYYQPAFRISPDLLSAPNFYAQDEPGRIMLNIALFDKEDLPSVGQKAKGMMDVRWLQEGGNIVQISLPSDRAVELSKEFANYPEVFWVERYYQPVLHNAWSRWINQSLDSTGMRAAADSWKSKLTINTADDSLKMPIYKRGLYGQGQIVGDDDTGMDWDNIYFRDASLKPVYDKDKDTICESTNAHRKIVAYNVHADTFDLTSSGHGSHTSGSIGADSLGWLTTQASLPRAMGMAPKCRIAFTDIGGASDALVLPTDYSVIYLWAYNAGARIHSSSWGQSAGGSSAYTLNCQQLDQVAWTHKNYAMFRSAGNSNTSGDRVNSPATGKNIICVGASESGFGSTATTWAVNGTADRNELLDVAEFSSHGPTDEGLRRPTLLGAGGWYIWSVDSDGSLTTNNTGIMTMGGTSMSTPTMAGMGALVRQYLTEGWYPTGTKVPANAIANPSGSLIKAMMMLATRNFNGAYSIDAVGQTGTQNLPSQGQGWGGVVLDDALFFAGDARKSALEDATVGFSSSGQSKTFTVTTGTSGTQTLKFVLSYFDYPGTPGATDITVNDLDLTVTGGGNTYYGNVFGQPASNGFSITGGAKDTVNCEEVVWLPASATKANVTYTVTVNARAINNGPQPYVLTVAGDIAASTGFTISPNAVEMTSFSAMAVNNTVEVRWRTESEKDCDHWLIERSTEESGNFAKLGEVTGHLTTNEPHQYVYTDASDLETGIYYYRLAEVDLSGVKTYYGPMLVEFGGKNLPLSYQLGKAYPNPAASSVTIRYALKNTGRTSIKVYNVLGQEVRTLLDGIQPAGHYSLPWDGKDSRGQKAANGVYLYQMTSGDFSATQKVMILR</sequence>
<dbReference type="InterPro" id="IPR036852">
    <property type="entry name" value="Peptidase_S8/S53_dom_sf"/>
</dbReference>
<organism evidence="9 10">
    <name type="scientific">Candidatus Edwardsbacteria bacterium GWF2_54_11</name>
    <dbReference type="NCBI Taxonomy" id="1817851"/>
    <lineage>
        <taxon>Bacteria</taxon>
        <taxon>Candidatus Edwardsiibacteriota</taxon>
    </lineage>
</organism>
<dbReference type="SUPFAM" id="SSF52743">
    <property type="entry name" value="Subtilisin-like"/>
    <property type="match status" value="1"/>
</dbReference>
<dbReference type="GO" id="GO:0006508">
    <property type="term" value="P:proteolysis"/>
    <property type="evidence" value="ECO:0007669"/>
    <property type="project" value="UniProtKB-KW"/>
</dbReference>
<reference evidence="9 10" key="1">
    <citation type="journal article" date="2016" name="Nat. Commun.">
        <title>Thousands of microbial genomes shed light on interconnected biogeochemical processes in an aquifer system.</title>
        <authorList>
            <person name="Anantharaman K."/>
            <person name="Brown C.T."/>
            <person name="Hug L.A."/>
            <person name="Sharon I."/>
            <person name="Castelle C.J."/>
            <person name="Probst A.J."/>
            <person name="Thomas B.C."/>
            <person name="Singh A."/>
            <person name="Wilkins M.J."/>
            <person name="Karaoz U."/>
            <person name="Brodie E.L."/>
            <person name="Williams K.H."/>
            <person name="Hubbard S.S."/>
            <person name="Banfield J.F."/>
        </authorList>
    </citation>
    <scope>NUCLEOTIDE SEQUENCE [LARGE SCALE GENOMIC DNA]</scope>
</reference>
<evidence type="ECO:0000313" key="10">
    <source>
        <dbReference type="Proteomes" id="UP000177230"/>
    </source>
</evidence>
<evidence type="ECO:0000256" key="6">
    <source>
        <dbReference type="SAM" id="SignalP"/>
    </source>
</evidence>
<evidence type="ECO:0000256" key="5">
    <source>
        <dbReference type="PROSITE-ProRule" id="PRU01240"/>
    </source>
</evidence>
<feature type="active site" description="Charge relay system" evidence="5">
    <location>
        <position position="320"/>
    </location>
</feature>
<dbReference type="InterPro" id="IPR034058">
    <property type="entry name" value="TagA/B/C/D_pept_dom"/>
</dbReference>
<evidence type="ECO:0000259" key="8">
    <source>
        <dbReference type="Pfam" id="PF13860"/>
    </source>
</evidence>
<dbReference type="InterPro" id="IPR023828">
    <property type="entry name" value="Peptidase_S8_Ser-AS"/>
</dbReference>
<dbReference type="Gene3D" id="2.60.120.380">
    <property type="match status" value="1"/>
</dbReference>
<dbReference type="Pfam" id="PF13860">
    <property type="entry name" value="FlgD_ig"/>
    <property type="match status" value="1"/>
</dbReference>
<comment type="caution">
    <text evidence="9">The sequence shown here is derived from an EMBL/GenBank/DDBJ whole genome shotgun (WGS) entry which is preliminary data.</text>
</comment>
<dbReference type="PRINTS" id="PR00723">
    <property type="entry name" value="SUBTILISIN"/>
</dbReference>
<evidence type="ECO:0008006" key="11">
    <source>
        <dbReference type="Google" id="ProtNLM"/>
    </source>
</evidence>
<feature type="domain" description="FlgD/Vpr Ig-like" evidence="8">
    <location>
        <begin position="877"/>
        <end position="940"/>
    </location>
</feature>
<dbReference type="InterPro" id="IPR051048">
    <property type="entry name" value="Peptidase_S8/S53_subtilisin"/>
</dbReference>
<dbReference type="SUPFAM" id="SSF49785">
    <property type="entry name" value="Galactose-binding domain-like"/>
    <property type="match status" value="1"/>
</dbReference>
<feature type="chain" id="PRO_5009520562" description="FlgD Ig-like domain-containing protein" evidence="6">
    <location>
        <begin position="22"/>
        <end position="953"/>
    </location>
</feature>
<dbReference type="EMBL" id="MFFM01000046">
    <property type="protein sequence ID" value="OGF08855.1"/>
    <property type="molecule type" value="Genomic_DNA"/>
</dbReference>
<feature type="signal peptide" evidence="6">
    <location>
        <begin position="1"/>
        <end position="21"/>
    </location>
</feature>
<dbReference type="InterPro" id="IPR015500">
    <property type="entry name" value="Peptidase_S8_subtilisin-rel"/>
</dbReference>
<dbReference type="PROSITE" id="PS00138">
    <property type="entry name" value="SUBTILASE_SER"/>
    <property type="match status" value="1"/>
</dbReference>
<evidence type="ECO:0000256" key="3">
    <source>
        <dbReference type="ARBA" id="ARBA00022801"/>
    </source>
</evidence>
<dbReference type="Proteomes" id="UP000177230">
    <property type="component" value="Unassembled WGS sequence"/>
</dbReference>
<dbReference type="Pfam" id="PF00082">
    <property type="entry name" value="Peptidase_S8"/>
    <property type="match status" value="1"/>
</dbReference>
<proteinExistence type="inferred from homology"/>
<protein>
    <recommendedName>
        <fullName evidence="11">FlgD Ig-like domain-containing protein</fullName>
    </recommendedName>
</protein>
<feature type="active site" description="Charge relay system" evidence="5">
    <location>
        <position position="267"/>
    </location>
</feature>
<feature type="active site" description="Charge relay system" evidence="5">
    <location>
        <position position="523"/>
    </location>
</feature>
<dbReference type="InterPro" id="IPR000209">
    <property type="entry name" value="Peptidase_S8/S53_dom"/>
</dbReference>
<dbReference type="AlphaFoldDB" id="A0A1F5R318"/>